<evidence type="ECO:0000313" key="3">
    <source>
        <dbReference type="Proteomes" id="UP000029643"/>
    </source>
</evidence>
<dbReference type="AlphaFoldDB" id="A0A090X5A0"/>
<evidence type="ECO:0000313" key="2">
    <source>
        <dbReference type="EMBL" id="GAL79167.1"/>
    </source>
</evidence>
<dbReference type="Gene3D" id="3.30.160.670">
    <property type="match status" value="1"/>
</dbReference>
<name>A0A090X5A0_9FLAO</name>
<accession>A0A090X5A0</accession>
<evidence type="ECO:0000259" key="1">
    <source>
        <dbReference type="Pfam" id="PF13590"/>
    </source>
</evidence>
<dbReference type="InterPro" id="IPR025411">
    <property type="entry name" value="DUF4136"/>
</dbReference>
<proteinExistence type="predicted"/>
<organism evidence="2 3">
    <name type="scientific">Algibacter lectus</name>
    <dbReference type="NCBI Taxonomy" id="221126"/>
    <lineage>
        <taxon>Bacteria</taxon>
        <taxon>Pseudomonadati</taxon>
        <taxon>Bacteroidota</taxon>
        <taxon>Flavobacteriia</taxon>
        <taxon>Flavobacteriales</taxon>
        <taxon>Flavobacteriaceae</taxon>
        <taxon>Algibacter</taxon>
    </lineage>
</organism>
<dbReference type="Pfam" id="PF13590">
    <property type="entry name" value="DUF4136"/>
    <property type="match status" value="1"/>
</dbReference>
<protein>
    <submittedName>
        <fullName evidence="2">Lipoprotein putative</fullName>
    </submittedName>
</protein>
<feature type="domain" description="DUF4136" evidence="1">
    <location>
        <begin position="21"/>
        <end position="77"/>
    </location>
</feature>
<gene>
    <name evidence="2" type="ORF">JCM19274_4252</name>
</gene>
<comment type="caution">
    <text evidence="2">The sequence shown here is derived from an EMBL/GenBank/DDBJ whole genome shotgun (WGS) entry which is preliminary data.</text>
</comment>
<dbReference type="EMBL" id="BBNU01000005">
    <property type="protein sequence ID" value="GAL79167.1"/>
    <property type="molecule type" value="Genomic_DNA"/>
</dbReference>
<dbReference type="PROSITE" id="PS51257">
    <property type="entry name" value="PROKAR_LIPOPROTEIN"/>
    <property type="match status" value="1"/>
</dbReference>
<keyword evidence="2" id="KW-0449">Lipoprotein</keyword>
<sequence length="77" mass="8821">MKFVKTLAILFLVASCAPIYVNYDYEKGTDFTKYKSYNYYADMKTGLSELDTKRLLNALDEQLQAKGFALSDTPDFL</sequence>
<dbReference type="STRING" id="221126.SAMN04489722_108124"/>
<reference evidence="2" key="1">
    <citation type="journal article" date="2014" name="Genome Announc.">
        <title>Draft Genome Sequences of Marine Flavobacterium Algibacter lectus Strains SS8 and NR4.</title>
        <authorList>
            <person name="Takatani N."/>
            <person name="Nakanishi M."/>
            <person name="Meirelles P."/>
            <person name="Mino S."/>
            <person name="Suda W."/>
            <person name="Oshima K."/>
            <person name="Hattori M."/>
            <person name="Ohkuma M."/>
            <person name="Hosokawa M."/>
            <person name="Miyashita K."/>
            <person name="Thompson F.L."/>
            <person name="Niwa A."/>
            <person name="Sawabe T."/>
            <person name="Sawabe T."/>
        </authorList>
    </citation>
    <scope>NUCLEOTIDE SEQUENCE [LARGE SCALE GENOMIC DNA]</scope>
    <source>
        <strain evidence="2">JCM 19274</strain>
    </source>
</reference>
<dbReference type="Proteomes" id="UP000029643">
    <property type="component" value="Unassembled WGS sequence"/>
</dbReference>